<gene>
    <name evidence="4" type="ORF">SCD_n02668</name>
</gene>
<dbReference type="HOGENOM" id="CLU_054549_0_0_4"/>
<dbReference type="STRING" id="1163617.SCD_n02668"/>
<dbReference type="Pfam" id="PF18912">
    <property type="entry name" value="DZR_2"/>
    <property type="match status" value="1"/>
</dbReference>
<dbReference type="eggNOG" id="COG1040">
    <property type="taxonomic scope" value="Bacteria"/>
</dbReference>
<dbReference type="InterPro" id="IPR000836">
    <property type="entry name" value="PRTase_dom"/>
</dbReference>
<dbReference type="SUPFAM" id="SSF53271">
    <property type="entry name" value="PRTase-like"/>
    <property type="match status" value="1"/>
</dbReference>
<keyword evidence="4" id="KW-0328">Glycosyltransferase</keyword>
<comment type="similarity">
    <text evidence="1">Belongs to the ComF/GntX family.</text>
</comment>
<sequence>MSNLSAYILNGCTKIVHTILPHHCALCGAGTLNRLLCTACDADLSHYLAPACPVCALPTPSGQVCGACLQHPPAFDRTLAAFSYHFPIDRLLHAFKYSGNLALTEILAKPLAQLAAHHPKPDLLMPMPLHPGRLKERGFNQSLEIAKPISRWLGIPLTADLCQRMRDTPTQAGLKWKERRRNVRGAFTCDLDLTGKTIAVLDDVMTTGATLNEISRILKSQGASEVCAWVVARTPHQS</sequence>
<evidence type="ECO:0000259" key="3">
    <source>
        <dbReference type="Pfam" id="PF18912"/>
    </source>
</evidence>
<dbReference type="CDD" id="cd06223">
    <property type="entry name" value="PRTases_typeI"/>
    <property type="match status" value="1"/>
</dbReference>
<evidence type="ECO:0000313" key="5">
    <source>
        <dbReference type="Proteomes" id="UP000015559"/>
    </source>
</evidence>
<evidence type="ECO:0000259" key="2">
    <source>
        <dbReference type="Pfam" id="PF00156"/>
    </source>
</evidence>
<dbReference type="EMBL" id="AP013066">
    <property type="protein sequence ID" value="BAN36468.1"/>
    <property type="molecule type" value="Genomic_DNA"/>
</dbReference>
<evidence type="ECO:0000256" key="1">
    <source>
        <dbReference type="ARBA" id="ARBA00008007"/>
    </source>
</evidence>
<dbReference type="Gene3D" id="3.40.50.2020">
    <property type="match status" value="1"/>
</dbReference>
<protein>
    <submittedName>
        <fullName evidence="4">Phosphoribosyltransferase</fullName>
    </submittedName>
</protein>
<dbReference type="Pfam" id="PF00156">
    <property type="entry name" value="Pribosyltran"/>
    <property type="match status" value="1"/>
</dbReference>
<dbReference type="AlphaFoldDB" id="S6ADH3"/>
<name>S6ADH3_SULDS</name>
<dbReference type="Proteomes" id="UP000015559">
    <property type="component" value="Chromosome"/>
</dbReference>
<dbReference type="InterPro" id="IPR044005">
    <property type="entry name" value="DZR_2"/>
</dbReference>
<dbReference type="GO" id="GO:0016757">
    <property type="term" value="F:glycosyltransferase activity"/>
    <property type="evidence" value="ECO:0007669"/>
    <property type="project" value="UniProtKB-KW"/>
</dbReference>
<dbReference type="PANTHER" id="PTHR47505:SF1">
    <property type="entry name" value="DNA UTILIZATION PROTEIN YHGH"/>
    <property type="match status" value="1"/>
</dbReference>
<organism evidence="4 5">
    <name type="scientific">Sulfuricella denitrificans (strain DSM 22764 / NBRC 105220 / skB26)</name>
    <dbReference type="NCBI Taxonomy" id="1163617"/>
    <lineage>
        <taxon>Bacteria</taxon>
        <taxon>Pseudomonadati</taxon>
        <taxon>Pseudomonadota</taxon>
        <taxon>Betaproteobacteria</taxon>
        <taxon>Nitrosomonadales</taxon>
        <taxon>Sulfuricellaceae</taxon>
        <taxon>Sulfuricella</taxon>
    </lineage>
</organism>
<evidence type="ECO:0000313" key="4">
    <source>
        <dbReference type="EMBL" id="BAN36468.1"/>
    </source>
</evidence>
<accession>S6ADH3</accession>
<reference evidence="4 5" key="1">
    <citation type="journal article" date="2012" name="Appl. Environ. Microbiol.">
        <title>Draft genome sequence of a psychrotolerant sulfur-oxidizing bacterium, Sulfuricella denitrificans skB26, and proteomic insights into cold adaptation.</title>
        <authorList>
            <person name="Watanabe T."/>
            <person name="Kojima H."/>
            <person name="Fukui M."/>
        </authorList>
    </citation>
    <scope>NUCLEOTIDE SEQUENCE [LARGE SCALE GENOMIC DNA]</scope>
    <source>
        <strain evidence="5">skB26</strain>
    </source>
</reference>
<feature type="domain" description="Phosphoribosyltransferase" evidence="2">
    <location>
        <begin position="142"/>
        <end position="236"/>
    </location>
</feature>
<dbReference type="PANTHER" id="PTHR47505">
    <property type="entry name" value="DNA UTILIZATION PROTEIN YHGH"/>
    <property type="match status" value="1"/>
</dbReference>
<dbReference type="InterPro" id="IPR051910">
    <property type="entry name" value="ComF/GntX_DNA_util-trans"/>
</dbReference>
<dbReference type="KEGG" id="sdr:SCD_n02668"/>
<proteinExistence type="inferred from homology"/>
<feature type="domain" description="Double zinc ribbon" evidence="3">
    <location>
        <begin position="16"/>
        <end position="69"/>
    </location>
</feature>
<dbReference type="InterPro" id="IPR029057">
    <property type="entry name" value="PRTase-like"/>
</dbReference>
<keyword evidence="5" id="KW-1185">Reference proteome</keyword>
<keyword evidence="4" id="KW-0808">Transferase</keyword>